<dbReference type="EMBL" id="LIBB01000439">
    <property type="protein sequence ID" value="KRO69896.1"/>
    <property type="molecule type" value="Genomic_DNA"/>
</dbReference>
<dbReference type="Pfam" id="PF01557">
    <property type="entry name" value="FAA_hydrolase"/>
    <property type="match status" value="1"/>
</dbReference>
<feature type="domain" description="Fumarylacetoacetase-like C-terminal" evidence="3">
    <location>
        <begin position="54"/>
        <end position="253"/>
    </location>
</feature>
<sequence length="296" mass="32490">MSVLDGPRQEKRRIQISGEAVWATMSEDGMLILEDGSSVSADEVTHLPPCVATKIICPHLTYTSRGIESRNKPQPTPYPTYFMKPVTALNGHRGAIVKPEDCQYLNYEGEFAAIIGKETKNITPEEAWDHIAGFAPALDMGLHDFRDTDSGSMLRVKGGDGMCPLGPGLVTGIDPREQTLRTYRNGQLVQEANIGEELVWGPDYMIADLARHITLMPGDVVLTGTPCHSRSLEVGDFIEVEITQLGRLSMTVVSGSAPRATVGHQPTNSEEVRRVALGNDSRVPDRFKENYREASK</sequence>
<organism evidence="4 5">
    <name type="scientific">OM182 bacterium BACL3 MAG-120507-bin80</name>
    <dbReference type="NCBI Taxonomy" id="1655577"/>
    <lineage>
        <taxon>Bacteria</taxon>
        <taxon>Pseudomonadati</taxon>
        <taxon>Pseudomonadota</taxon>
        <taxon>Gammaproteobacteria</taxon>
        <taxon>OMG group</taxon>
        <taxon>OM182 clade</taxon>
    </lineage>
</organism>
<evidence type="ECO:0000313" key="5">
    <source>
        <dbReference type="Proteomes" id="UP000051934"/>
    </source>
</evidence>
<dbReference type="InterPro" id="IPR051121">
    <property type="entry name" value="FAH"/>
</dbReference>
<protein>
    <submittedName>
        <fullName evidence="4">5-carboxymethyl-2-hydroxymuconate isomerase</fullName>
    </submittedName>
</protein>
<dbReference type="PANTHER" id="PTHR42796:SF4">
    <property type="entry name" value="FUMARYLACETOACETATE HYDROLASE DOMAIN-CONTAINING PROTEIN 2A"/>
    <property type="match status" value="1"/>
</dbReference>
<dbReference type="SUPFAM" id="SSF56529">
    <property type="entry name" value="FAH"/>
    <property type="match status" value="1"/>
</dbReference>
<dbReference type="PANTHER" id="PTHR42796">
    <property type="entry name" value="FUMARYLACETOACETATE HYDROLASE DOMAIN-CONTAINING PROTEIN 2A-RELATED"/>
    <property type="match status" value="1"/>
</dbReference>
<keyword evidence="4" id="KW-0413">Isomerase</keyword>
<proteinExistence type="inferred from homology"/>
<dbReference type="GO" id="GO:0044281">
    <property type="term" value="P:small molecule metabolic process"/>
    <property type="evidence" value="ECO:0007669"/>
    <property type="project" value="UniProtKB-ARBA"/>
</dbReference>
<gene>
    <name evidence="4" type="ORF">ABR69_08135</name>
</gene>
<comment type="similarity">
    <text evidence="1">Belongs to the FAH family.</text>
</comment>
<comment type="caution">
    <text evidence="4">The sequence shown here is derived from an EMBL/GenBank/DDBJ whole genome shotgun (WGS) entry which is preliminary data.</text>
</comment>
<evidence type="ECO:0000313" key="4">
    <source>
        <dbReference type="EMBL" id="KRO69896.1"/>
    </source>
</evidence>
<dbReference type="AlphaFoldDB" id="A0A0R2S509"/>
<accession>A0A0R2S509</accession>
<evidence type="ECO:0000256" key="2">
    <source>
        <dbReference type="ARBA" id="ARBA00022723"/>
    </source>
</evidence>
<evidence type="ECO:0000256" key="1">
    <source>
        <dbReference type="ARBA" id="ARBA00010211"/>
    </source>
</evidence>
<dbReference type="GO" id="GO:0046872">
    <property type="term" value="F:metal ion binding"/>
    <property type="evidence" value="ECO:0007669"/>
    <property type="project" value="UniProtKB-KW"/>
</dbReference>
<dbReference type="Gene3D" id="3.90.850.10">
    <property type="entry name" value="Fumarylacetoacetase-like, C-terminal domain"/>
    <property type="match status" value="1"/>
</dbReference>
<dbReference type="GO" id="GO:0016853">
    <property type="term" value="F:isomerase activity"/>
    <property type="evidence" value="ECO:0007669"/>
    <property type="project" value="UniProtKB-KW"/>
</dbReference>
<keyword evidence="2" id="KW-0479">Metal-binding</keyword>
<dbReference type="Proteomes" id="UP000051934">
    <property type="component" value="Unassembled WGS sequence"/>
</dbReference>
<dbReference type="InterPro" id="IPR011234">
    <property type="entry name" value="Fumarylacetoacetase-like_C"/>
</dbReference>
<evidence type="ECO:0000259" key="3">
    <source>
        <dbReference type="Pfam" id="PF01557"/>
    </source>
</evidence>
<dbReference type="InterPro" id="IPR036663">
    <property type="entry name" value="Fumarylacetoacetase_C_sf"/>
</dbReference>
<name>A0A0R2S509_9GAMM</name>
<reference evidence="4 5" key="1">
    <citation type="submission" date="2015-10" db="EMBL/GenBank/DDBJ databases">
        <title>Metagenome-Assembled Genomes uncover a global brackish microbiome.</title>
        <authorList>
            <person name="Hugerth L.W."/>
            <person name="Larsson J."/>
            <person name="Alneberg J."/>
            <person name="Lindh M.V."/>
            <person name="Legrand C."/>
            <person name="Pinhassi J."/>
            <person name="Andersson A.F."/>
        </authorList>
    </citation>
    <scope>NUCLEOTIDE SEQUENCE [LARGE SCALE GENOMIC DNA]</scope>
    <source>
        <strain evidence="4">BACL4 MAG-120507-bin80</strain>
    </source>
</reference>